<dbReference type="Proteomes" id="UP000286912">
    <property type="component" value="Unassembled WGS sequence"/>
</dbReference>
<accession>A0A433LG16</accession>
<protein>
    <submittedName>
        <fullName evidence="1">Uncharacterized protein</fullName>
    </submittedName>
</protein>
<dbReference type="RefSeq" id="WP_126981464.1">
    <property type="nucleotide sequence ID" value="NZ_RZHD01000003.1"/>
</dbReference>
<name>A0A433LG16_9GAMM</name>
<sequence length="153" mass="16395">MSNYTQWGKNVIFCGPAQMLDQANRKESPVAGEYLPGTVVHYDAEQRKFVAGPGSLNYVLDKDHLGQGFIDTPYQEDDVATAFWPQSALVYNLRTAAGLEVAEDDALYIGADGVLTTEAPTPDEGEAASAAYGFAAETITTGEAPELVAVKFI</sequence>
<keyword evidence="2" id="KW-1185">Reference proteome</keyword>
<proteinExistence type="predicted"/>
<organism evidence="1 2">
    <name type="scientific">Vreelandella populi</name>
    <dbReference type="NCBI Taxonomy" id="2498858"/>
    <lineage>
        <taxon>Bacteria</taxon>
        <taxon>Pseudomonadati</taxon>
        <taxon>Pseudomonadota</taxon>
        <taxon>Gammaproteobacteria</taxon>
        <taxon>Oceanospirillales</taxon>
        <taxon>Halomonadaceae</taxon>
        <taxon>Vreelandella</taxon>
    </lineage>
</organism>
<evidence type="ECO:0000313" key="2">
    <source>
        <dbReference type="Proteomes" id="UP000286912"/>
    </source>
</evidence>
<evidence type="ECO:0000313" key="1">
    <source>
        <dbReference type="EMBL" id="RUR48800.1"/>
    </source>
</evidence>
<dbReference type="EMBL" id="RZHD01000003">
    <property type="protein sequence ID" value="RUR48800.1"/>
    <property type="molecule type" value="Genomic_DNA"/>
</dbReference>
<gene>
    <name evidence="1" type="ORF">ELY37_02820</name>
</gene>
<reference evidence="1 2" key="1">
    <citation type="submission" date="2018-12" db="EMBL/GenBank/DDBJ databases">
        <title>three novel Halomonas strain isolated from plants.</title>
        <authorList>
            <person name="Sun C."/>
        </authorList>
    </citation>
    <scope>NUCLEOTIDE SEQUENCE [LARGE SCALE GENOMIC DNA]</scope>
    <source>
        <strain evidence="1 2">RC</strain>
    </source>
</reference>
<comment type="caution">
    <text evidence="1">The sequence shown here is derived from an EMBL/GenBank/DDBJ whole genome shotgun (WGS) entry which is preliminary data.</text>
</comment>
<dbReference type="OrthoDB" id="6183046at2"/>
<dbReference type="AlphaFoldDB" id="A0A433LG16"/>